<dbReference type="PANTHER" id="PTHR13145:SF0">
    <property type="entry name" value="E3 UBIQUITIN-PROTEIN LIGASE MARCHF6"/>
    <property type="match status" value="1"/>
</dbReference>
<dbReference type="PROSITE" id="PS51292">
    <property type="entry name" value="ZF_RING_CH"/>
    <property type="match status" value="1"/>
</dbReference>
<reference evidence="23" key="1">
    <citation type="submission" date="2025-08" db="UniProtKB">
        <authorList>
            <consortium name="Ensembl"/>
        </authorList>
    </citation>
    <scope>IDENTIFICATION</scope>
</reference>
<feature type="transmembrane region" description="Helical" evidence="21">
    <location>
        <begin position="713"/>
        <end position="736"/>
    </location>
</feature>
<keyword evidence="12" id="KW-0832">Ubl conjugation</keyword>
<dbReference type="Gene3D" id="3.30.40.10">
    <property type="entry name" value="Zinc/RING finger domain, C3HC4 (zinc finger)"/>
    <property type="match status" value="1"/>
</dbReference>
<sequence length="903" mass="101599">ICRVCRSEGTPEKPLYHPCVCTGSIKFIHQECLVQWLKHSRKEYCELCKHRFAFTPIYSPDMPSRLPIQDIFAGLVTSIGTAIRYWFHYTLVAFAWLGVVPLTACRIYKCLFTGSVSSLLTLPLDMLSTENLLADCLQGCFVVTCTLCAFISLVWLREQIVHGGAPIWLEHAAPPFNAAGHHQNEAPAGGNGAENAAAEQPPNPPAENAVVGENPDAQDDQAEEEEEDNEEEDDAGVEDAADANNGAQDDMNWNALEWDRAAEELTWERMLGLDGSLVFLEHVFWVVSLNTLFILVFAFCPYHIGHFSLVGLGFEEHVQASHFEGLITTIVGYILLAITLIICHGLATLVKFHRSRRLLGVCYIVVKVSLLVVVEIGVFPLICGWWLDICSLEMFDATLKDRELSFQSAPGTTMFLHWLVGMVYVFYFASFILLLREVLRPGVLWFLRNLNDPDFNPVQEMIHLPIYRHLRRFILSVIVFGSIVLLMLWLPIRIIKSLLPHFLPYNVMLYSDAPVSELSLELLLLQVVLPALLEQGHTRQWLKGLVRAWTVTAGYLLDLHSYLLGDQEENENSANQQVNNNQHARNNNAIPVVGEGLHAAHQAILQQGGPVGFQPYRRPLNFPLRILVLIVLMCVTLLIASLICLTLPVFAGRWLMSFWTGTAKIHELYTAACGLYVCWLTIRAVTVLVAWMPQGRRVIFQKVKEWALMIMKTVIVAVLLAGVVPLLLGLLFELVIVAPLRVPLDQTPLFYPWQDWALGVLHAKIIAAITLMGPQWWLKTVIEQVYANGIRNIDLHYIIRKLAAPVISVLLLSLCVPYVIASGVVPLLGVTAEMQNLVHRRIYPFLLMVVVLMGILSFQVRQFKRLYEHIKNDKYLVGQRLVNYERKAGKQGTSAPPPPSSQE</sequence>
<dbReference type="InterPro" id="IPR056521">
    <property type="entry name" value="MARCHF6-like_C"/>
</dbReference>
<accession>A0A8C2VSR1</accession>
<evidence type="ECO:0000256" key="5">
    <source>
        <dbReference type="ARBA" id="ARBA00022679"/>
    </source>
</evidence>
<keyword evidence="8" id="KW-0863">Zinc-finger</keyword>
<evidence type="ECO:0000313" key="24">
    <source>
        <dbReference type="Proteomes" id="UP000694398"/>
    </source>
</evidence>
<dbReference type="PANTHER" id="PTHR13145">
    <property type="entry name" value="SSM4 PROTEIN"/>
    <property type="match status" value="1"/>
</dbReference>
<keyword evidence="9" id="KW-0833">Ubl conjugation pathway</keyword>
<evidence type="ECO:0000256" key="7">
    <source>
        <dbReference type="ARBA" id="ARBA00022723"/>
    </source>
</evidence>
<dbReference type="CDD" id="cd16702">
    <property type="entry name" value="RING_CH-C4HC3_MARCH6"/>
    <property type="match status" value="1"/>
</dbReference>
<evidence type="ECO:0000256" key="14">
    <source>
        <dbReference type="ARBA" id="ARBA00022990"/>
    </source>
</evidence>
<dbReference type="GO" id="GO:0005789">
    <property type="term" value="C:endoplasmic reticulum membrane"/>
    <property type="evidence" value="ECO:0007669"/>
    <property type="project" value="UniProtKB-SubCell"/>
</dbReference>
<feature type="compositionally biased region" description="Low complexity" evidence="20">
    <location>
        <begin position="185"/>
        <end position="215"/>
    </location>
</feature>
<dbReference type="OMA" id="WLHYSLV"/>
<proteinExistence type="predicted"/>
<evidence type="ECO:0000256" key="12">
    <source>
        <dbReference type="ARBA" id="ARBA00022843"/>
    </source>
</evidence>
<keyword evidence="15 21" id="KW-0472">Membrane</keyword>
<feature type="domain" description="RING-CH-type" evidence="22">
    <location>
        <begin position="1"/>
        <end position="55"/>
    </location>
</feature>
<organism evidence="23 24">
    <name type="scientific">Chinchilla lanigera</name>
    <name type="common">Long-tailed chinchilla</name>
    <name type="synonym">Chinchilla villidera</name>
    <dbReference type="NCBI Taxonomy" id="34839"/>
    <lineage>
        <taxon>Eukaryota</taxon>
        <taxon>Metazoa</taxon>
        <taxon>Chordata</taxon>
        <taxon>Craniata</taxon>
        <taxon>Vertebrata</taxon>
        <taxon>Euteleostomi</taxon>
        <taxon>Mammalia</taxon>
        <taxon>Eutheria</taxon>
        <taxon>Euarchontoglires</taxon>
        <taxon>Glires</taxon>
        <taxon>Rodentia</taxon>
        <taxon>Hystricomorpha</taxon>
        <taxon>Chinchillidae</taxon>
        <taxon>Chinchilla</taxon>
    </lineage>
</organism>
<dbReference type="GO" id="GO:0036503">
    <property type="term" value="P:ERAD pathway"/>
    <property type="evidence" value="ECO:0007669"/>
    <property type="project" value="TreeGrafter"/>
</dbReference>
<evidence type="ECO:0000256" key="17">
    <source>
        <dbReference type="ARBA" id="ARBA00069012"/>
    </source>
</evidence>
<evidence type="ECO:0000256" key="1">
    <source>
        <dbReference type="ARBA" id="ARBA00000900"/>
    </source>
</evidence>
<evidence type="ECO:0000256" key="11">
    <source>
        <dbReference type="ARBA" id="ARBA00022833"/>
    </source>
</evidence>
<gene>
    <name evidence="23" type="primary">MARCHF6</name>
</gene>
<feature type="region of interest" description="Disordered" evidence="20">
    <location>
        <begin position="178"/>
        <end position="249"/>
    </location>
</feature>
<evidence type="ECO:0000256" key="4">
    <source>
        <dbReference type="ARBA" id="ARBA00012483"/>
    </source>
</evidence>
<evidence type="ECO:0000259" key="22">
    <source>
        <dbReference type="PROSITE" id="PS51292"/>
    </source>
</evidence>
<dbReference type="GO" id="GO:0061630">
    <property type="term" value="F:ubiquitin protein ligase activity"/>
    <property type="evidence" value="ECO:0007669"/>
    <property type="project" value="UniProtKB-EC"/>
</dbReference>
<evidence type="ECO:0000256" key="19">
    <source>
        <dbReference type="ARBA" id="ARBA00083917"/>
    </source>
</evidence>
<feature type="transmembrane region" description="Helical" evidence="21">
    <location>
        <begin position="841"/>
        <end position="860"/>
    </location>
</feature>
<evidence type="ECO:0000313" key="23">
    <source>
        <dbReference type="Ensembl" id="ENSCLAP00000020102.1"/>
    </source>
</evidence>
<dbReference type="Ensembl" id="ENSCLAT00000020295.1">
    <property type="protein sequence ID" value="ENSCLAP00000020102.1"/>
    <property type="gene ID" value="ENSCLAG00000013772.1"/>
</dbReference>
<feature type="transmembrane region" description="Helical" evidence="21">
    <location>
        <begin position="756"/>
        <end position="778"/>
    </location>
</feature>
<evidence type="ECO:0000256" key="15">
    <source>
        <dbReference type="ARBA" id="ARBA00023136"/>
    </source>
</evidence>
<comment type="pathway">
    <text evidence="3">Protein modification; protein ubiquitination.</text>
</comment>
<evidence type="ECO:0000256" key="6">
    <source>
        <dbReference type="ARBA" id="ARBA00022692"/>
    </source>
</evidence>
<protein>
    <recommendedName>
        <fullName evidence="17">E3 ubiquitin-protein ligase MARCHF6</fullName>
        <ecNumber evidence="4">2.3.2.27</ecNumber>
    </recommendedName>
    <alternativeName>
        <fullName evidence="19">Membrane-associated RING finger protein 6</fullName>
    </alternativeName>
    <alternativeName>
        <fullName evidence="18">Membrane-associated RING-CH protein VI</fullName>
    </alternativeName>
</protein>
<keyword evidence="7" id="KW-0479">Metal-binding</keyword>
<dbReference type="GO" id="GO:0070936">
    <property type="term" value="P:protein K48-linked ubiquitination"/>
    <property type="evidence" value="ECO:0007669"/>
    <property type="project" value="Ensembl"/>
</dbReference>
<feature type="transmembrane region" description="Helical" evidence="21">
    <location>
        <begin position="325"/>
        <end position="349"/>
    </location>
</feature>
<feature type="transmembrane region" description="Helical" evidence="21">
    <location>
        <begin position="94"/>
        <end position="120"/>
    </location>
</feature>
<reference evidence="23" key="2">
    <citation type="submission" date="2025-09" db="UniProtKB">
        <authorList>
            <consortium name="Ensembl"/>
        </authorList>
    </citation>
    <scope>IDENTIFICATION</scope>
</reference>
<dbReference type="Pfam" id="PF12906">
    <property type="entry name" value="RINGv"/>
    <property type="match status" value="1"/>
</dbReference>
<dbReference type="SMART" id="SM00744">
    <property type="entry name" value="RINGv"/>
    <property type="match status" value="1"/>
</dbReference>
<dbReference type="EC" id="2.3.2.27" evidence="4"/>
<dbReference type="GeneTree" id="ENSGT00940000155171"/>
<evidence type="ECO:0000256" key="13">
    <source>
        <dbReference type="ARBA" id="ARBA00022989"/>
    </source>
</evidence>
<keyword evidence="14" id="KW-0007">Acetylation</keyword>
<dbReference type="InterPro" id="IPR011016">
    <property type="entry name" value="Znf_RING-CH"/>
</dbReference>
<evidence type="ECO:0000256" key="9">
    <source>
        <dbReference type="ARBA" id="ARBA00022786"/>
    </source>
</evidence>
<comment type="subcellular location">
    <subcellularLocation>
        <location evidence="2">Endoplasmic reticulum membrane</location>
        <topology evidence="2">Multi-pass membrane protein</topology>
    </subcellularLocation>
</comment>
<feature type="transmembrane region" description="Helical" evidence="21">
    <location>
        <begin position="798"/>
        <end position="821"/>
    </location>
</feature>
<keyword evidence="10" id="KW-0256">Endoplasmic reticulum</keyword>
<keyword evidence="11" id="KW-0862">Zinc</keyword>
<evidence type="ECO:0000256" key="20">
    <source>
        <dbReference type="SAM" id="MobiDB-lite"/>
    </source>
</evidence>
<dbReference type="GO" id="GO:0008270">
    <property type="term" value="F:zinc ion binding"/>
    <property type="evidence" value="ECO:0007669"/>
    <property type="project" value="UniProtKB-KW"/>
</dbReference>
<dbReference type="InterPro" id="IPR013083">
    <property type="entry name" value="Znf_RING/FYVE/PHD"/>
</dbReference>
<dbReference type="Pfam" id="PF23113">
    <property type="entry name" value="MARCHF6_C"/>
    <property type="match status" value="1"/>
</dbReference>
<feature type="transmembrane region" description="Helical" evidence="21">
    <location>
        <begin position="626"/>
        <end position="648"/>
    </location>
</feature>
<evidence type="ECO:0000256" key="10">
    <source>
        <dbReference type="ARBA" id="ARBA00022824"/>
    </source>
</evidence>
<keyword evidence="6 21" id="KW-0812">Transmembrane</keyword>
<dbReference type="SUPFAM" id="SSF57850">
    <property type="entry name" value="RING/U-box"/>
    <property type="match status" value="1"/>
</dbReference>
<feature type="transmembrane region" description="Helical" evidence="21">
    <location>
        <begin position="668"/>
        <end position="692"/>
    </location>
</feature>
<evidence type="ECO:0000256" key="8">
    <source>
        <dbReference type="ARBA" id="ARBA00022771"/>
    </source>
</evidence>
<dbReference type="FunFam" id="3.30.40.10:FF:000096">
    <property type="entry name" value="E3 ubiquitin-protein ligase MARCH6"/>
    <property type="match status" value="1"/>
</dbReference>
<dbReference type="Proteomes" id="UP000694398">
    <property type="component" value="Unassembled WGS sequence"/>
</dbReference>
<feature type="transmembrane region" description="Helical" evidence="21">
    <location>
        <begin position="361"/>
        <end position="387"/>
    </location>
</feature>
<feature type="transmembrane region" description="Helical" evidence="21">
    <location>
        <begin position="415"/>
        <end position="435"/>
    </location>
</feature>
<evidence type="ECO:0000256" key="16">
    <source>
        <dbReference type="ARBA" id="ARBA00064724"/>
    </source>
</evidence>
<feature type="transmembrane region" description="Helical" evidence="21">
    <location>
        <begin position="132"/>
        <end position="156"/>
    </location>
</feature>
<name>A0A8C2VSR1_CHILA</name>
<feature type="transmembrane region" description="Helical" evidence="21">
    <location>
        <begin position="283"/>
        <end position="305"/>
    </location>
</feature>
<feature type="transmembrane region" description="Helical" evidence="21">
    <location>
        <begin position="515"/>
        <end position="533"/>
    </location>
</feature>
<dbReference type="GO" id="GO:0045541">
    <property type="term" value="P:negative regulation of cholesterol biosynthetic process"/>
    <property type="evidence" value="ECO:0007669"/>
    <property type="project" value="Ensembl"/>
</dbReference>
<dbReference type="GO" id="GO:0031624">
    <property type="term" value="F:ubiquitin conjugating enzyme binding"/>
    <property type="evidence" value="ECO:0007669"/>
    <property type="project" value="Ensembl"/>
</dbReference>
<feature type="compositionally biased region" description="Acidic residues" evidence="20">
    <location>
        <begin position="216"/>
        <end position="241"/>
    </location>
</feature>
<comment type="catalytic activity">
    <reaction evidence="1">
        <text>S-ubiquitinyl-[E2 ubiquitin-conjugating enzyme]-L-cysteine + [acceptor protein]-L-lysine = [E2 ubiquitin-conjugating enzyme]-L-cysteine + N(6)-ubiquitinyl-[acceptor protein]-L-lysine.</text>
        <dbReference type="EC" id="2.3.2.27"/>
    </reaction>
</comment>
<comment type="subunit">
    <text evidence="16">Interacts with DIO2. Interacts with SQLE.</text>
</comment>
<keyword evidence="13 21" id="KW-1133">Transmembrane helix</keyword>
<dbReference type="GO" id="GO:1990381">
    <property type="term" value="F:ubiquitin-specific protease binding"/>
    <property type="evidence" value="ECO:0007669"/>
    <property type="project" value="Ensembl"/>
</dbReference>
<keyword evidence="5" id="KW-0808">Transferase</keyword>
<feature type="transmembrane region" description="Helical" evidence="21">
    <location>
        <begin position="473"/>
        <end position="495"/>
    </location>
</feature>
<keyword evidence="24" id="KW-1185">Reference proteome</keyword>
<dbReference type="AlphaFoldDB" id="A0A8C2VSR1"/>
<evidence type="ECO:0000256" key="3">
    <source>
        <dbReference type="ARBA" id="ARBA00004906"/>
    </source>
</evidence>
<evidence type="ECO:0000256" key="18">
    <source>
        <dbReference type="ARBA" id="ARBA00082010"/>
    </source>
</evidence>
<evidence type="ECO:0000256" key="2">
    <source>
        <dbReference type="ARBA" id="ARBA00004477"/>
    </source>
</evidence>
<dbReference type="GO" id="GO:0043161">
    <property type="term" value="P:proteasome-mediated ubiquitin-dependent protein catabolic process"/>
    <property type="evidence" value="ECO:0007669"/>
    <property type="project" value="Ensembl"/>
</dbReference>
<evidence type="ECO:0000256" key="21">
    <source>
        <dbReference type="SAM" id="Phobius"/>
    </source>
</evidence>